<feature type="transmembrane region" description="Helical" evidence="1">
    <location>
        <begin position="324"/>
        <end position="343"/>
    </location>
</feature>
<gene>
    <name evidence="2" type="ORF">NCTC11088_00362</name>
</gene>
<evidence type="ECO:0000313" key="3">
    <source>
        <dbReference type="Proteomes" id="UP000254777"/>
    </source>
</evidence>
<dbReference type="GO" id="GO:0016020">
    <property type="term" value="C:membrane"/>
    <property type="evidence" value="ECO:0007669"/>
    <property type="project" value="InterPro"/>
</dbReference>
<keyword evidence="1" id="KW-1133">Transmembrane helix</keyword>
<accession>A0A379DAK9</accession>
<evidence type="ECO:0000313" key="2">
    <source>
        <dbReference type="EMBL" id="SUB74611.1"/>
    </source>
</evidence>
<dbReference type="Proteomes" id="UP000254777">
    <property type="component" value="Unassembled WGS sequence"/>
</dbReference>
<dbReference type="InterPro" id="IPR038728">
    <property type="entry name" value="YkvI-like"/>
</dbReference>
<dbReference type="AlphaFoldDB" id="A0A379DAK9"/>
<feature type="transmembrane region" description="Helical" evidence="1">
    <location>
        <begin position="349"/>
        <end position="371"/>
    </location>
</feature>
<dbReference type="PANTHER" id="PTHR37814:SF1">
    <property type="entry name" value="MEMBRANE PROTEIN"/>
    <property type="match status" value="1"/>
</dbReference>
<dbReference type="InterPro" id="IPR001734">
    <property type="entry name" value="Na/solute_symporter"/>
</dbReference>
<keyword evidence="1" id="KW-0472">Membrane</keyword>
<feature type="transmembrane region" description="Helical" evidence="1">
    <location>
        <begin position="40"/>
        <end position="63"/>
    </location>
</feature>
<name>A0A379DAK9_9FIRM</name>
<feature type="transmembrane region" description="Helical" evidence="1">
    <location>
        <begin position="12"/>
        <end position="34"/>
    </location>
</feature>
<dbReference type="PANTHER" id="PTHR37814">
    <property type="entry name" value="CONSERVED MEMBRANE PROTEIN"/>
    <property type="match status" value="1"/>
</dbReference>
<sequence>MLKRLFGKDGGMYGVVSIALVLFSAHAGGGFATGNQANTYFVGLGWTGIVSAVVAMLLLTAMLKEAMTMYNSRGLKSYKELFETLYHPFDKLEIAFEVFYYIMVVMVVATTISGAASAIKEYFGFSYASGVVAVSALTLVLVIFGASVVRVVESYMGLVILVTSLVIYAVGSFKGDGILNVLRLDFANSGFDNLPKAFMNGFIYAGFQCVQIPAMVACGGVLKNKNEVSNSMKLSAVINALALGLSVAMLLSWKSYYTVVDGGTTLPTLTATKAMGYEWMTVFYAISLILCLVSSAVSITFGFVARFESASVLKRVSDVKVRRFLVAVFILAVSMLISMAGLTNIIKYGYGYCGYVAIVLIVVPLLTVGAYKNKKYLSEREYKNFANAEPVNEI</sequence>
<evidence type="ECO:0000256" key="1">
    <source>
        <dbReference type="SAM" id="Phobius"/>
    </source>
</evidence>
<keyword evidence="1" id="KW-0812">Transmembrane</keyword>
<dbReference type="PROSITE" id="PS50283">
    <property type="entry name" value="NA_SOLUT_SYMP_3"/>
    <property type="match status" value="1"/>
</dbReference>
<protein>
    <submittedName>
        <fullName evidence="2">Uncharacterized membrane protein</fullName>
    </submittedName>
</protein>
<organism evidence="2 3">
    <name type="scientific">Peptoniphilus indolicus</name>
    <dbReference type="NCBI Taxonomy" id="33030"/>
    <lineage>
        <taxon>Bacteria</taxon>
        <taxon>Bacillati</taxon>
        <taxon>Bacillota</taxon>
        <taxon>Tissierellia</taxon>
        <taxon>Tissierellales</taxon>
        <taxon>Peptoniphilaceae</taxon>
        <taxon>Peptoniphilus</taxon>
    </lineage>
</organism>
<dbReference type="GO" id="GO:0022857">
    <property type="term" value="F:transmembrane transporter activity"/>
    <property type="evidence" value="ECO:0007669"/>
    <property type="project" value="InterPro"/>
</dbReference>
<feature type="transmembrane region" description="Helical" evidence="1">
    <location>
        <begin position="98"/>
        <end position="119"/>
    </location>
</feature>
<feature type="transmembrane region" description="Helical" evidence="1">
    <location>
        <begin position="125"/>
        <end position="148"/>
    </location>
</feature>
<reference evidence="2 3" key="1">
    <citation type="submission" date="2018-06" db="EMBL/GenBank/DDBJ databases">
        <authorList>
            <consortium name="Pathogen Informatics"/>
            <person name="Doyle S."/>
        </authorList>
    </citation>
    <scope>NUCLEOTIDE SEQUENCE [LARGE SCALE GENOMIC DNA]</scope>
    <source>
        <strain evidence="2 3">NCTC11088</strain>
    </source>
</reference>
<feature type="transmembrane region" description="Helical" evidence="1">
    <location>
        <begin position="202"/>
        <end position="222"/>
    </location>
</feature>
<feature type="transmembrane region" description="Helical" evidence="1">
    <location>
        <begin position="155"/>
        <end position="173"/>
    </location>
</feature>
<dbReference type="RefSeq" id="WP_115311957.1">
    <property type="nucleotide sequence ID" value="NZ_UGTH01000001.1"/>
</dbReference>
<proteinExistence type="predicted"/>
<dbReference type="EMBL" id="UGTH01000001">
    <property type="protein sequence ID" value="SUB74611.1"/>
    <property type="molecule type" value="Genomic_DNA"/>
</dbReference>
<feature type="transmembrane region" description="Helical" evidence="1">
    <location>
        <begin position="282"/>
        <end position="304"/>
    </location>
</feature>
<feature type="transmembrane region" description="Helical" evidence="1">
    <location>
        <begin position="234"/>
        <end position="253"/>
    </location>
</feature>